<comment type="caution">
    <text evidence="2">The sequence shown here is derived from an EMBL/GenBank/DDBJ whole genome shotgun (WGS) entry which is preliminary data.</text>
</comment>
<gene>
    <name evidence="2" type="ORF">COHA_006618</name>
</gene>
<reference evidence="2" key="1">
    <citation type="submission" date="2020-11" db="EMBL/GenBank/DDBJ databases">
        <title>Chlorella ohadii genome sequencing and assembly.</title>
        <authorList>
            <person name="Murik O."/>
            <person name="Treves H."/>
            <person name="Kedem I."/>
            <person name="Shotland Y."/>
            <person name="Kaplan A."/>
        </authorList>
    </citation>
    <scope>NUCLEOTIDE SEQUENCE</scope>
    <source>
        <strain evidence="2">1</strain>
    </source>
</reference>
<accession>A0AAD5DNI4</accession>
<feature type="region of interest" description="Disordered" evidence="1">
    <location>
        <begin position="279"/>
        <end position="318"/>
    </location>
</feature>
<sequence>MHYLAPTGALAIEPLEAALLREAGEGNEHVAAPPPVLRPSILSGAFVRVRFDDAYRLDRIGSTQLTADGRIVARLQVTGRCVALTSLSRGSPLEDGAAAWQQQEGQQELAALVAALAQQLPTCWEIAAACCRLSTAWQWAQHPSVFAAALQRGLPWVAAQLEDPTAVEAVMRCVEPAAPTAAPSDPAAAAAAAEFLAAVAAQPVQPVQPAAATEFAAAAALAVPTPAQPAPLSTSTLAGQNPAAAAAAAAGGGGHWDAAGGSRQWEAPPQQYRRVVTLVPEPAEQQRPKREREDRDSPPAKRPRSEASPAPPQRSVDRFLEGSLADWKRRQIEKDVPPGSRREALLVRAVERSCPAGRERQAGDLGNALRSLDSDWRTRLGGHSITDLLLALSERGLVRVKFRGHPHGSMNAFYSRASGPIPQPAAKSAHARADERPPAPVPAASADRSRLAADVPPGSRREALLVQAVENSCPAGQERQGGDLGIALGRLDRDWKQQLGGHSLATLLLEMDRRGLVRAEFRQDGKGGFNVFYSRASTHISQPAAKSADTRARERPPEPAAQPAGSPQLAAAMPPGSSREAFLIQAVAELDSQQPGQVLAVAKLGQVLLKMDR</sequence>
<feature type="region of interest" description="Disordered" evidence="1">
    <location>
        <begin position="540"/>
        <end position="575"/>
    </location>
</feature>
<evidence type="ECO:0000313" key="3">
    <source>
        <dbReference type="Proteomes" id="UP001205105"/>
    </source>
</evidence>
<organism evidence="2 3">
    <name type="scientific">Chlorella ohadii</name>
    <dbReference type="NCBI Taxonomy" id="2649997"/>
    <lineage>
        <taxon>Eukaryota</taxon>
        <taxon>Viridiplantae</taxon>
        <taxon>Chlorophyta</taxon>
        <taxon>core chlorophytes</taxon>
        <taxon>Trebouxiophyceae</taxon>
        <taxon>Chlorellales</taxon>
        <taxon>Chlorellaceae</taxon>
        <taxon>Chlorella clade</taxon>
        <taxon>Chlorella</taxon>
    </lineage>
</organism>
<feature type="compositionally biased region" description="Basic and acidic residues" evidence="1">
    <location>
        <begin position="284"/>
        <end position="305"/>
    </location>
</feature>
<name>A0AAD5DNI4_9CHLO</name>
<dbReference type="Proteomes" id="UP001205105">
    <property type="component" value="Unassembled WGS sequence"/>
</dbReference>
<evidence type="ECO:0000256" key="1">
    <source>
        <dbReference type="SAM" id="MobiDB-lite"/>
    </source>
</evidence>
<protein>
    <submittedName>
        <fullName evidence="2">Uncharacterized protein</fullName>
    </submittedName>
</protein>
<proteinExistence type="predicted"/>
<dbReference type="EMBL" id="JADXDR010000096">
    <property type="protein sequence ID" value="KAI7839618.1"/>
    <property type="molecule type" value="Genomic_DNA"/>
</dbReference>
<dbReference type="AlphaFoldDB" id="A0AAD5DNI4"/>
<keyword evidence="3" id="KW-1185">Reference proteome</keyword>
<evidence type="ECO:0000313" key="2">
    <source>
        <dbReference type="EMBL" id="KAI7839618.1"/>
    </source>
</evidence>
<feature type="region of interest" description="Disordered" evidence="1">
    <location>
        <begin position="416"/>
        <end position="457"/>
    </location>
</feature>
<feature type="compositionally biased region" description="Basic and acidic residues" evidence="1">
    <location>
        <begin position="548"/>
        <end position="557"/>
    </location>
</feature>